<reference evidence="3 4" key="1">
    <citation type="submission" date="2019-05" db="EMBL/GenBank/DDBJ databases">
        <title>Genome sequences of Thalassotalea litorea 1K03283.</title>
        <authorList>
            <person name="Zhang D."/>
        </authorList>
    </citation>
    <scope>NUCLEOTIDE SEQUENCE [LARGE SCALE GENOMIC DNA]</scope>
    <source>
        <strain evidence="3 4">MCCC 1K03283</strain>
    </source>
</reference>
<proteinExistence type="predicted"/>
<protein>
    <recommendedName>
        <fullName evidence="5">DUF4175 domain-containing protein</fullName>
    </recommendedName>
</protein>
<keyword evidence="2" id="KW-0472">Membrane</keyword>
<feature type="transmembrane region" description="Helical" evidence="2">
    <location>
        <begin position="83"/>
        <end position="101"/>
    </location>
</feature>
<comment type="caution">
    <text evidence="3">The sequence shown here is derived from an EMBL/GenBank/DDBJ whole genome shotgun (WGS) entry which is preliminary data.</text>
</comment>
<evidence type="ECO:0000256" key="2">
    <source>
        <dbReference type="SAM" id="Phobius"/>
    </source>
</evidence>
<evidence type="ECO:0000313" key="3">
    <source>
        <dbReference type="EMBL" id="TLU61297.1"/>
    </source>
</evidence>
<evidence type="ECO:0008006" key="5">
    <source>
        <dbReference type="Google" id="ProtNLM"/>
    </source>
</evidence>
<dbReference type="AlphaFoldDB" id="A0A5R9IJ36"/>
<dbReference type="Proteomes" id="UP000307790">
    <property type="component" value="Unassembled WGS sequence"/>
</dbReference>
<keyword evidence="2" id="KW-0812">Transmembrane</keyword>
<dbReference type="RefSeq" id="WP_138321091.1">
    <property type="nucleotide sequence ID" value="NZ_VCBC01000017.1"/>
</dbReference>
<keyword evidence="4" id="KW-1185">Reference proteome</keyword>
<gene>
    <name evidence="3" type="ORF">FE810_14900</name>
</gene>
<dbReference type="OrthoDB" id="780137at2"/>
<feature type="transmembrane region" description="Helical" evidence="2">
    <location>
        <begin position="46"/>
        <end position="71"/>
    </location>
</feature>
<feature type="compositionally biased region" description="Basic and acidic residues" evidence="1">
    <location>
        <begin position="572"/>
        <end position="592"/>
    </location>
</feature>
<feature type="region of interest" description="Disordered" evidence="1">
    <location>
        <begin position="558"/>
        <end position="628"/>
    </location>
</feature>
<feature type="compositionally biased region" description="Basic and acidic residues" evidence="1">
    <location>
        <begin position="602"/>
        <end position="621"/>
    </location>
</feature>
<accession>A0A5R9IJ36</accession>
<name>A0A5R9IJ36_9GAMM</name>
<evidence type="ECO:0000256" key="1">
    <source>
        <dbReference type="SAM" id="MobiDB-lite"/>
    </source>
</evidence>
<feature type="transmembrane region" description="Helical" evidence="2">
    <location>
        <begin position="178"/>
        <end position="194"/>
    </location>
</feature>
<dbReference type="EMBL" id="VCBC01000017">
    <property type="protein sequence ID" value="TLU61297.1"/>
    <property type="molecule type" value="Genomic_DNA"/>
</dbReference>
<evidence type="ECO:0000313" key="4">
    <source>
        <dbReference type="Proteomes" id="UP000307790"/>
    </source>
</evidence>
<sequence length="856" mass="97461">MNPPNVFDYWRGGDLDQDHLHRLSDLSCRDCGNVALLLRRFRRQRLYLMLFFAALCGVAMYLTVNLLVHWLPAVMNRADASSAVQLIAAVIFSITVLVYATKKTRWRRISFANWLDYLDHQYPYLNHSSDLLTRPTEQLNPVQRLQKQRTVGLVSDLLNCPNAVILPRRFNHPKPNQFVWLAVLILLLSFGHYWQTHLLSRPTFEPSVKQGAEQGTKQRYGKITVVNLAITVTPPAYTGIAEYKSDSSEIRAVSGSKVTWTLELNQPVDNVSVTFSDGKTMPMTKQVTGRYELIYDVSQTSTYSFVVESNDKAVDHEHDREQQLQQAAEPAITETLISDSAYTIQVFIDRPPEIRIITPQNTITRLDKNASPRVSLQAQVFDDHGLQDAHILASVAKGSGEAVKFRDSKLEFDQIKALQIGQNTRATTTEQQDITAENNRYQLLKVFDLDALSMEPGDELYFTIIAADNREPKAQQSRSRTYIIRWLDEDSQVILADGMVLDLLPEYFKSQRQIIIETRQLIADKRLLSVNEFNQTSKQLGFSQGDLKLKYGQYLGDENEGFSASGDDSAPESDREEKDSHEDHEHHSKESQFDLSGPGVEHSNDRVEGVGEHSHETHDDGGLQPSRDLSGAQQIIDTFGHAHEDVDVGVSTAQDPKALMKMALSFMWQAELELMLHQPSKALPFEEQALSYLTRAQKADRIYVKRLGFEPPPVSEERRYQGDLSDIKQRQEQQDVEDASHPVLRLYLQMQGLEANSWSTQSEQVLVALQAVLNDRLGQHPELIDYVAMTQQLLSHRSFTPPQCLQCWDRLNRQLYRMIPVQSKSLFQQQSFYPRTPLMRDALMPNDGVSSSRETQ</sequence>
<organism evidence="3 4">
    <name type="scientific">Thalassotalea litorea</name>
    <dbReference type="NCBI Taxonomy" id="2020715"/>
    <lineage>
        <taxon>Bacteria</taxon>
        <taxon>Pseudomonadati</taxon>
        <taxon>Pseudomonadota</taxon>
        <taxon>Gammaproteobacteria</taxon>
        <taxon>Alteromonadales</taxon>
        <taxon>Colwelliaceae</taxon>
        <taxon>Thalassotalea</taxon>
    </lineage>
</organism>
<keyword evidence="2" id="KW-1133">Transmembrane helix</keyword>